<organism evidence="2 3">
    <name type="scientific">Streptomyces chartreusis</name>
    <dbReference type="NCBI Taxonomy" id="1969"/>
    <lineage>
        <taxon>Bacteria</taxon>
        <taxon>Bacillati</taxon>
        <taxon>Actinomycetota</taxon>
        <taxon>Actinomycetes</taxon>
        <taxon>Kitasatosporales</taxon>
        <taxon>Streptomycetaceae</taxon>
        <taxon>Streptomyces</taxon>
    </lineage>
</organism>
<accession>A0A7H8TGI3</accession>
<keyword evidence="3" id="KW-1185">Reference proteome</keyword>
<gene>
    <name evidence="2" type="ORF">HUT05_36745</name>
</gene>
<protein>
    <submittedName>
        <fullName evidence="2">Uncharacterized protein</fullName>
    </submittedName>
</protein>
<sequence>MGAGIMLIWPAFFFYVLLMGPFCALIGARTTTRMGWLMSVPLIFAPFALLVASVIP</sequence>
<dbReference type="AlphaFoldDB" id="A0A7H8TGI3"/>
<keyword evidence="1" id="KW-0812">Transmembrane</keyword>
<keyword evidence="1" id="KW-0472">Membrane</keyword>
<evidence type="ECO:0000313" key="2">
    <source>
        <dbReference type="EMBL" id="QKZ22427.1"/>
    </source>
</evidence>
<evidence type="ECO:0000313" key="3">
    <source>
        <dbReference type="Proteomes" id="UP000509418"/>
    </source>
</evidence>
<keyword evidence="1" id="KW-1133">Transmembrane helix</keyword>
<feature type="transmembrane region" description="Helical" evidence="1">
    <location>
        <begin position="6"/>
        <end position="28"/>
    </location>
</feature>
<reference evidence="2 3" key="1">
    <citation type="submission" date="2020-06" db="EMBL/GenBank/DDBJ databases">
        <title>Genome mining for natural products.</title>
        <authorList>
            <person name="Zhang B."/>
            <person name="Shi J."/>
            <person name="Ge H."/>
        </authorList>
    </citation>
    <scope>NUCLEOTIDE SEQUENCE [LARGE SCALE GENOMIC DNA]</scope>
    <source>
        <strain evidence="2 3">NA02069</strain>
    </source>
</reference>
<dbReference type="Proteomes" id="UP000509418">
    <property type="component" value="Chromosome"/>
</dbReference>
<dbReference type="EMBL" id="CP056041">
    <property type="protein sequence ID" value="QKZ22427.1"/>
    <property type="molecule type" value="Genomic_DNA"/>
</dbReference>
<name>A0A7H8TGI3_STRCX</name>
<dbReference type="RefSeq" id="WP_176577610.1">
    <property type="nucleotide sequence ID" value="NZ_CBDRGH010000016.1"/>
</dbReference>
<evidence type="ECO:0000256" key="1">
    <source>
        <dbReference type="SAM" id="Phobius"/>
    </source>
</evidence>
<proteinExistence type="predicted"/>
<feature type="transmembrane region" description="Helical" evidence="1">
    <location>
        <begin position="35"/>
        <end position="55"/>
    </location>
</feature>